<dbReference type="InterPro" id="IPR023286">
    <property type="entry name" value="ABATE_dom_sf"/>
</dbReference>
<dbReference type="Proteomes" id="UP001595872">
    <property type="component" value="Unassembled WGS sequence"/>
</dbReference>
<feature type="domain" description="Zinc finger CGNR" evidence="1">
    <location>
        <begin position="129"/>
        <end position="169"/>
    </location>
</feature>
<dbReference type="InterPro" id="IPR021005">
    <property type="entry name" value="Znf_CGNR"/>
</dbReference>
<name>A0ABV9TZB9_9ACTN</name>
<dbReference type="Pfam" id="PF07336">
    <property type="entry name" value="ABATE"/>
    <property type="match status" value="1"/>
</dbReference>
<proteinExistence type="predicted"/>
<dbReference type="PANTHER" id="PTHR35525">
    <property type="entry name" value="BLL6575 PROTEIN"/>
    <property type="match status" value="1"/>
</dbReference>
<organism evidence="2 3">
    <name type="scientific">Actinomadura gamaensis</name>
    <dbReference type="NCBI Taxonomy" id="1763541"/>
    <lineage>
        <taxon>Bacteria</taxon>
        <taxon>Bacillati</taxon>
        <taxon>Actinomycetota</taxon>
        <taxon>Actinomycetes</taxon>
        <taxon>Streptosporangiales</taxon>
        <taxon>Thermomonosporaceae</taxon>
        <taxon>Actinomadura</taxon>
    </lineage>
</organism>
<protein>
    <submittedName>
        <fullName evidence="2">CGNR zinc finger domain-containing protein</fullName>
    </submittedName>
</protein>
<dbReference type="PANTHER" id="PTHR35525:SF3">
    <property type="entry name" value="BLL6575 PROTEIN"/>
    <property type="match status" value="1"/>
</dbReference>
<dbReference type="InterPro" id="IPR010852">
    <property type="entry name" value="ABATE"/>
</dbReference>
<evidence type="ECO:0000259" key="1">
    <source>
        <dbReference type="Pfam" id="PF11706"/>
    </source>
</evidence>
<dbReference type="EMBL" id="JBHSIT010000005">
    <property type="protein sequence ID" value="MFC4909496.1"/>
    <property type="molecule type" value="Genomic_DNA"/>
</dbReference>
<dbReference type="RefSeq" id="WP_378257051.1">
    <property type="nucleotide sequence ID" value="NZ_JBHSIT010000005.1"/>
</dbReference>
<keyword evidence="3" id="KW-1185">Reference proteome</keyword>
<evidence type="ECO:0000313" key="2">
    <source>
        <dbReference type="EMBL" id="MFC4909496.1"/>
    </source>
</evidence>
<dbReference type="SUPFAM" id="SSF160904">
    <property type="entry name" value="Jann2411-like"/>
    <property type="match status" value="1"/>
</dbReference>
<evidence type="ECO:0000313" key="3">
    <source>
        <dbReference type="Proteomes" id="UP001595872"/>
    </source>
</evidence>
<reference evidence="3" key="1">
    <citation type="journal article" date="2019" name="Int. J. Syst. Evol. Microbiol.">
        <title>The Global Catalogue of Microorganisms (GCM) 10K type strain sequencing project: providing services to taxonomists for standard genome sequencing and annotation.</title>
        <authorList>
            <consortium name="The Broad Institute Genomics Platform"/>
            <consortium name="The Broad Institute Genome Sequencing Center for Infectious Disease"/>
            <person name="Wu L."/>
            <person name="Ma J."/>
        </authorList>
    </citation>
    <scope>NUCLEOTIDE SEQUENCE [LARGE SCALE GENOMIC DNA]</scope>
    <source>
        <strain evidence="3">KLKA75</strain>
    </source>
</reference>
<accession>A0ABV9TZB9</accession>
<gene>
    <name evidence="2" type="ORF">ACFPCY_19395</name>
</gene>
<comment type="caution">
    <text evidence="2">The sequence shown here is derived from an EMBL/GenBank/DDBJ whole genome shotgun (WGS) entry which is preliminary data.</text>
</comment>
<sequence length="178" mass="19442">MPVNPYGRTLLCAVIDLLNRPPDSPGELADRWAATGMPLESDPGPDDLATVRGYLAAWSRLVGATTDTERVALLNEMLARYATPPTITDHDGSGWHIHYRRDDASFGGILTAATTVAAAQHLTGNGMHRLGFCALPECTNAYVDFSRPGRQRYCSHPCSNRDAVRRHRTARKARTGGR</sequence>
<dbReference type="Pfam" id="PF11706">
    <property type="entry name" value="zf-CGNR"/>
    <property type="match status" value="1"/>
</dbReference>
<dbReference type="Gene3D" id="1.10.3300.10">
    <property type="entry name" value="Jann2411-like domain"/>
    <property type="match status" value="1"/>
</dbReference>